<feature type="domain" description="CBF1-interacting co-repressor CIR N-terminal" evidence="16">
    <location>
        <begin position="11"/>
        <end position="47"/>
    </location>
</feature>
<dbReference type="CDD" id="cd03759">
    <property type="entry name" value="proteasome_beta_type_3"/>
    <property type="match status" value="1"/>
</dbReference>
<feature type="compositionally biased region" description="Basic and acidic residues" evidence="15">
    <location>
        <begin position="113"/>
        <end position="134"/>
    </location>
</feature>
<evidence type="ECO:0000259" key="16">
    <source>
        <dbReference type="SMART" id="SM01083"/>
    </source>
</evidence>
<dbReference type="PROSITE" id="PS00854">
    <property type="entry name" value="PROTEASOME_BETA_1"/>
    <property type="match status" value="1"/>
</dbReference>
<evidence type="ECO:0000256" key="7">
    <source>
        <dbReference type="ARBA" id="ARBA00022942"/>
    </source>
</evidence>
<dbReference type="FunFam" id="3.60.20.10:FF:000003">
    <property type="entry name" value="Proteasome subunit beta type-3"/>
    <property type="match status" value="1"/>
</dbReference>
<comment type="subcellular location">
    <subcellularLocation>
        <location evidence="1">Nucleus</location>
    </subcellularLocation>
</comment>
<evidence type="ECO:0000313" key="17">
    <source>
        <dbReference type="EMBL" id="KAA8594513.1"/>
    </source>
</evidence>
<dbReference type="InterPro" id="IPR033811">
    <property type="entry name" value="Proteasome_beta_3"/>
</dbReference>
<evidence type="ECO:0000256" key="6">
    <source>
        <dbReference type="ARBA" id="ARBA00022728"/>
    </source>
</evidence>
<dbReference type="Gene3D" id="3.60.20.10">
    <property type="entry name" value="Glutamine Phosphoribosylpyrophosphate, subunit 1, domain 1"/>
    <property type="match status" value="1"/>
</dbReference>
<feature type="compositionally biased region" description="Basic and acidic residues" evidence="15">
    <location>
        <begin position="166"/>
        <end position="176"/>
    </location>
</feature>
<feature type="compositionally biased region" description="Basic and acidic residues" evidence="15">
    <location>
        <begin position="144"/>
        <end position="155"/>
    </location>
</feature>
<evidence type="ECO:0000256" key="3">
    <source>
        <dbReference type="ARBA" id="ARBA00016160"/>
    </source>
</evidence>
<dbReference type="Pfam" id="PF00227">
    <property type="entry name" value="Proteasome"/>
    <property type="match status" value="1"/>
</dbReference>
<dbReference type="GO" id="GO:0005737">
    <property type="term" value="C:cytoplasm"/>
    <property type="evidence" value="ECO:0007669"/>
    <property type="project" value="TreeGrafter"/>
</dbReference>
<feature type="compositionally biased region" description="Basic and acidic residues" evidence="15">
    <location>
        <begin position="279"/>
        <end position="324"/>
    </location>
</feature>
<feature type="region of interest" description="Disordered" evidence="15">
    <location>
        <begin position="78"/>
        <end position="326"/>
    </location>
</feature>
<keyword evidence="10" id="KW-0539">Nucleus</keyword>
<dbReference type="InterPro" id="IPR022209">
    <property type="entry name" value="CWC25"/>
</dbReference>
<keyword evidence="4" id="KW-0963">Cytoplasm</keyword>
<dbReference type="GO" id="GO:0019774">
    <property type="term" value="C:proteasome core complex, beta-subunit complex"/>
    <property type="evidence" value="ECO:0007669"/>
    <property type="project" value="InterPro"/>
</dbReference>
<dbReference type="GO" id="GO:0006397">
    <property type="term" value="P:mRNA processing"/>
    <property type="evidence" value="ECO:0007669"/>
    <property type="project" value="UniProtKB-KW"/>
</dbReference>
<evidence type="ECO:0000256" key="13">
    <source>
        <dbReference type="ARBA" id="ARBA00032560"/>
    </source>
</evidence>
<dbReference type="AlphaFoldDB" id="A0A5J5DMU1"/>
<dbReference type="InterPro" id="IPR023333">
    <property type="entry name" value="Proteasome_suB-type"/>
</dbReference>
<accession>A0A5J5DMU1</accession>
<keyword evidence="9" id="KW-0508">mRNA splicing</keyword>
<name>A0A5J5DMU1_9PERO</name>
<evidence type="ECO:0000256" key="14">
    <source>
        <dbReference type="SAM" id="Coils"/>
    </source>
</evidence>
<keyword evidence="8 14" id="KW-0175">Coiled coil</keyword>
<sequence length="552" mass="63037">MGGGDLNLKKSWHPQTMKNIERVWKAEQKHEAECKKIEELQKELKDERAREEITRFAQEAGSIKDEYLLGRSIDKQITDQYEEPESGPSAETGLLPGSIFNPTTPASNLDLAAKIREDPLFEIRKREEEKKREVLSNPVKMKKIKEMLRQNLDKRDKKKKRKKEKKEKQRKEDKERRKEKKHKRRSSSSGSDEEDEKKHRSPLADITSPRLPPITQGAVRGAAPDHLPGTTGTVSSTLLPHTEAKGRLSPELPAYRQSGTTDRGTLCPSKTSQGSRKKLSADELERKRREMMDQAKQREEDRENNVRRYKKQDEQEKQREQNAKHDRHAGFIHNMKLESAASSSVEDRSIMSYNGGAVMAMRGKNCVAIAADRRFGIQAQMVTTDFQKIFPMGEKLYIGLAGLATDVQTVSQRLKFRLNLYELKEGRQIKPKTFMSMVSNLLYERRFGPYYIEPVIAGLDPKTSEPFICSLDLIGCPMVTEDFVVSGTCSEQMYGMCESLWEPDMEPEDLFETISQAMLNAVDRDAVSGMGVVVHVIEKDKITTRTLKARMD</sequence>
<evidence type="ECO:0000256" key="1">
    <source>
        <dbReference type="ARBA" id="ARBA00004123"/>
    </source>
</evidence>
<evidence type="ECO:0000256" key="2">
    <source>
        <dbReference type="ARBA" id="ARBA00006695"/>
    </source>
</evidence>
<keyword evidence="5" id="KW-0507">mRNA processing</keyword>
<evidence type="ECO:0000256" key="8">
    <source>
        <dbReference type="ARBA" id="ARBA00023054"/>
    </source>
</evidence>
<dbReference type="PANTHER" id="PTHR32194">
    <property type="entry name" value="METALLOPROTEASE TLDD"/>
    <property type="match status" value="1"/>
</dbReference>
<dbReference type="InterPro" id="IPR029055">
    <property type="entry name" value="Ntn_hydrolases_N"/>
</dbReference>
<dbReference type="GO" id="GO:0005681">
    <property type="term" value="C:spliceosomal complex"/>
    <property type="evidence" value="ECO:0007669"/>
    <property type="project" value="UniProtKB-KW"/>
</dbReference>
<keyword evidence="18" id="KW-1185">Reference proteome</keyword>
<evidence type="ECO:0000256" key="11">
    <source>
        <dbReference type="ARBA" id="ARBA00032115"/>
    </source>
</evidence>
<dbReference type="EMBL" id="VOFY01000002">
    <property type="protein sequence ID" value="KAA8594513.1"/>
    <property type="molecule type" value="Genomic_DNA"/>
</dbReference>
<dbReference type="InterPro" id="IPR016050">
    <property type="entry name" value="Proteasome_bsu_CS"/>
</dbReference>
<dbReference type="Proteomes" id="UP000327493">
    <property type="component" value="Chromosome 2"/>
</dbReference>
<evidence type="ECO:0000256" key="5">
    <source>
        <dbReference type="ARBA" id="ARBA00022664"/>
    </source>
</evidence>
<keyword evidence="6" id="KW-0747">Spliceosome</keyword>
<proteinExistence type="inferred from homology"/>
<dbReference type="InterPro" id="IPR001353">
    <property type="entry name" value="Proteasome_sua/b"/>
</dbReference>
<dbReference type="GO" id="GO:0043161">
    <property type="term" value="P:proteasome-mediated ubiquitin-dependent protein catabolic process"/>
    <property type="evidence" value="ECO:0007669"/>
    <property type="project" value="InterPro"/>
</dbReference>
<evidence type="ECO:0000256" key="12">
    <source>
        <dbReference type="ARBA" id="ARBA00032522"/>
    </source>
</evidence>
<evidence type="ECO:0000313" key="18">
    <source>
        <dbReference type="Proteomes" id="UP000327493"/>
    </source>
</evidence>
<reference evidence="17 18" key="1">
    <citation type="submission" date="2019-08" db="EMBL/GenBank/DDBJ databases">
        <title>A chromosome-level genome assembly, high-density linkage maps, and genome scans reveal the genomic architecture of hybrid incompatibilities underlying speciation via character displacement in darters (Percidae: Etheostominae).</title>
        <authorList>
            <person name="Moran R.L."/>
            <person name="Catchen J.M."/>
            <person name="Fuller R.C."/>
        </authorList>
    </citation>
    <scope>NUCLEOTIDE SEQUENCE [LARGE SCALE GENOMIC DNA]</scope>
    <source>
        <strain evidence="17">EspeVRDwgs_2016</strain>
        <tissue evidence="17">Muscle</tissue>
    </source>
</reference>
<comment type="similarity">
    <text evidence="2">Belongs to the CWC25 family.</text>
</comment>
<feature type="compositionally biased region" description="Polar residues" evidence="15">
    <location>
        <begin position="230"/>
        <end position="239"/>
    </location>
</feature>
<dbReference type="SUPFAM" id="SSF56235">
    <property type="entry name" value="N-terminal nucleophile aminohydrolases (Ntn hydrolases)"/>
    <property type="match status" value="1"/>
</dbReference>
<dbReference type="InterPro" id="IPR019339">
    <property type="entry name" value="CIR_N_dom"/>
</dbReference>
<dbReference type="PANTHER" id="PTHR32194:SF10">
    <property type="entry name" value="PROTEASOME SUBUNIT BETA TYPE-3"/>
    <property type="match status" value="1"/>
</dbReference>
<organism evidence="17 18">
    <name type="scientific">Etheostoma spectabile</name>
    <name type="common">orangethroat darter</name>
    <dbReference type="NCBI Taxonomy" id="54343"/>
    <lineage>
        <taxon>Eukaryota</taxon>
        <taxon>Metazoa</taxon>
        <taxon>Chordata</taxon>
        <taxon>Craniata</taxon>
        <taxon>Vertebrata</taxon>
        <taxon>Euteleostomi</taxon>
        <taxon>Actinopterygii</taxon>
        <taxon>Neopterygii</taxon>
        <taxon>Teleostei</taxon>
        <taxon>Neoteleostei</taxon>
        <taxon>Acanthomorphata</taxon>
        <taxon>Eupercaria</taxon>
        <taxon>Perciformes</taxon>
        <taxon>Percoidei</taxon>
        <taxon>Percidae</taxon>
        <taxon>Etheostomatinae</taxon>
        <taxon>Etheostoma</taxon>
    </lineage>
</organism>
<dbReference type="Pfam" id="PF10197">
    <property type="entry name" value="Cir_N"/>
    <property type="match status" value="1"/>
</dbReference>
<dbReference type="GO" id="GO:0008380">
    <property type="term" value="P:RNA splicing"/>
    <property type="evidence" value="ECO:0007669"/>
    <property type="project" value="UniProtKB-KW"/>
</dbReference>
<keyword evidence="7" id="KW-0647">Proteasome</keyword>
<gene>
    <name evidence="17" type="ORF">FQN60_011648</name>
</gene>
<feature type="compositionally biased region" description="Basic residues" evidence="15">
    <location>
        <begin position="177"/>
        <end position="186"/>
    </location>
</feature>
<dbReference type="Pfam" id="PF12542">
    <property type="entry name" value="CWC25"/>
    <property type="match status" value="1"/>
</dbReference>
<dbReference type="PROSITE" id="PS51476">
    <property type="entry name" value="PROTEASOME_BETA_2"/>
    <property type="match status" value="1"/>
</dbReference>
<evidence type="ECO:0000256" key="9">
    <source>
        <dbReference type="ARBA" id="ARBA00023187"/>
    </source>
</evidence>
<protein>
    <recommendedName>
        <fullName evidence="3">Proteasome subunit beta type-3</fullName>
    </recommendedName>
    <alternativeName>
        <fullName evidence="11">Proteasome chain 13</fullName>
    </alternativeName>
    <alternativeName>
        <fullName evidence="12">Proteasome component C10-II</fullName>
    </alternativeName>
    <alternativeName>
        <fullName evidence="13">Proteasome theta chain</fullName>
    </alternativeName>
</protein>
<evidence type="ECO:0000256" key="4">
    <source>
        <dbReference type="ARBA" id="ARBA00022490"/>
    </source>
</evidence>
<dbReference type="SMART" id="SM01083">
    <property type="entry name" value="Cir_N"/>
    <property type="match status" value="1"/>
</dbReference>
<feature type="compositionally biased region" description="Basic residues" evidence="15">
    <location>
        <begin position="156"/>
        <end position="165"/>
    </location>
</feature>
<feature type="coiled-coil region" evidence="14">
    <location>
        <begin position="23"/>
        <end position="54"/>
    </location>
</feature>
<evidence type="ECO:0000256" key="10">
    <source>
        <dbReference type="ARBA" id="ARBA00023242"/>
    </source>
</evidence>
<evidence type="ECO:0000256" key="15">
    <source>
        <dbReference type="SAM" id="MobiDB-lite"/>
    </source>
</evidence>
<comment type="caution">
    <text evidence="17">The sequence shown here is derived from an EMBL/GenBank/DDBJ whole genome shotgun (WGS) entry which is preliminary data.</text>
</comment>
<feature type="compositionally biased region" description="Polar residues" evidence="15">
    <location>
        <begin position="257"/>
        <end position="274"/>
    </location>
</feature>